<reference evidence="3 4" key="1">
    <citation type="journal article" date="2015" name="Int. J. Syst. Evol. Microbiol.">
        <title>Roseomonas oryzae sp. nov., isolated from paddy rhizosphere soil.</title>
        <authorList>
            <person name="Ramaprasad E.V."/>
            <person name="Sasikala Ch."/>
            <person name="Ramana Ch.V."/>
        </authorList>
    </citation>
    <scope>NUCLEOTIDE SEQUENCE [LARGE SCALE GENOMIC DNA]</scope>
    <source>
        <strain evidence="3 4">KCTC 42542</strain>
    </source>
</reference>
<dbReference type="EMBL" id="VUKA01000012">
    <property type="protein sequence ID" value="KAA2212030.1"/>
    <property type="molecule type" value="Genomic_DNA"/>
</dbReference>
<dbReference type="OrthoDB" id="9815989at2"/>
<dbReference type="Gene3D" id="3.50.50.60">
    <property type="entry name" value="FAD/NAD(P)-binding domain"/>
    <property type="match status" value="2"/>
</dbReference>
<dbReference type="RefSeq" id="WP_149813461.1">
    <property type="nucleotide sequence ID" value="NZ_VUKA01000012.1"/>
</dbReference>
<organism evidence="3 4">
    <name type="scientific">Teichococcus oryzae</name>
    <dbReference type="NCBI Taxonomy" id="1608942"/>
    <lineage>
        <taxon>Bacteria</taxon>
        <taxon>Pseudomonadati</taxon>
        <taxon>Pseudomonadota</taxon>
        <taxon>Alphaproteobacteria</taxon>
        <taxon>Acetobacterales</taxon>
        <taxon>Roseomonadaceae</taxon>
        <taxon>Roseomonas</taxon>
    </lineage>
</organism>
<keyword evidence="4" id="KW-1185">Reference proteome</keyword>
<dbReference type="Gene3D" id="3.30.9.10">
    <property type="entry name" value="D-Amino Acid Oxidase, subunit A, domain 2"/>
    <property type="match status" value="1"/>
</dbReference>
<proteinExistence type="predicted"/>
<evidence type="ECO:0000313" key="3">
    <source>
        <dbReference type="EMBL" id="KAA2212030.1"/>
    </source>
</evidence>
<gene>
    <name evidence="3" type="ORF">F0Q34_17085</name>
</gene>
<dbReference type="AlphaFoldDB" id="A0A5B2TE07"/>
<evidence type="ECO:0000313" key="4">
    <source>
        <dbReference type="Proteomes" id="UP000322110"/>
    </source>
</evidence>
<protein>
    <submittedName>
        <fullName evidence="3">FAD-dependent oxidoreductase</fullName>
    </submittedName>
</protein>
<dbReference type="SUPFAM" id="SSF54373">
    <property type="entry name" value="FAD-linked reductases, C-terminal domain"/>
    <property type="match status" value="1"/>
</dbReference>
<evidence type="ECO:0000259" key="2">
    <source>
        <dbReference type="Pfam" id="PF01266"/>
    </source>
</evidence>
<dbReference type="PANTHER" id="PTHR13847:SF289">
    <property type="entry name" value="GLYCINE OXIDASE"/>
    <property type="match status" value="1"/>
</dbReference>
<dbReference type="GO" id="GO:0016491">
    <property type="term" value="F:oxidoreductase activity"/>
    <property type="evidence" value="ECO:0007669"/>
    <property type="project" value="UniProtKB-KW"/>
</dbReference>
<dbReference type="Pfam" id="PF01266">
    <property type="entry name" value="DAO"/>
    <property type="match status" value="1"/>
</dbReference>
<dbReference type="InterPro" id="IPR036188">
    <property type="entry name" value="FAD/NAD-bd_sf"/>
</dbReference>
<dbReference type="PANTHER" id="PTHR13847">
    <property type="entry name" value="SARCOSINE DEHYDROGENASE-RELATED"/>
    <property type="match status" value="1"/>
</dbReference>
<dbReference type="InterPro" id="IPR006076">
    <property type="entry name" value="FAD-dep_OxRdtase"/>
</dbReference>
<dbReference type="Proteomes" id="UP000322110">
    <property type="component" value="Unassembled WGS sequence"/>
</dbReference>
<name>A0A5B2TE07_9PROT</name>
<evidence type="ECO:0000256" key="1">
    <source>
        <dbReference type="ARBA" id="ARBA00023002"/>
    </source>
</evidence>
<keyword evidence="1" id="KW-0560">Oxidoreductase</keyword>
<dbReference type="SUPFAM" id="SSF51905">
    <property type="entry name" value="FAD/NAD(P)-binding domain"/>
    <property type="match status" value="1"/>
</dbReference>
<sequence>MTRHVAVIGAGIEGAASAVELLRAGHRVTLLDPGKPGGEQAASFGNAGWLSSHSVLPPSGPGLWRKIPGWLSDPLGPLAVRWSRLPAALPWLLRYIAAGSSEAKLLRIAQSLRPLLKDSAVLHAALAREAGVPELIEQRGVMHAFTSRAEFEAEAMGWRIRQQVGIIWTELEGPALRAAEPELDPAYTFAVLVEEAGRCLSPGAYVAALAAHAVQQGAVLRPVAARGLRIEGGRLRGVALADGSALDCDAAVICCGARSAPLAAQAGDHVPLESERGYHVMIRGTNVGPNRSMSLSLAKMVVNPMRDGLRAAGQVEIAGLEAAPNWKRAEILRDHLRKSFPALPADLPLERVSVWMGHRPSTPDGLPCLGPASATPDVVHAFGHGHVGLVAGARTGRLVAQLLSGQKPEIALEAFSARRFR</sequence>
<accession>A0A5B2TE07</accession>
<dbReference type="GO" id="GO:0005737">
    <property type="term" value="C:cytoplasm"/>
    <property type="evidence" value="ECO:0007669"/>
    <property type="project" value="TreeGrafter"/>
</dbReference>
<comment type="caution">
    <text evidence="3">The sequence shown here is derived from an EMBL/GenBank/DDBJ whole genome shotgun (WGS) entry which is preliminary data.</text>
</comment>
<feature type="domain" description="FAD dependent oxidoreductase" evidence="2">
    <location>
        <begin position="4"/>
        <end position="402"/>
    </location>
</feature>